<name>A0A7H9B0L6_ZYGMR</name>
<dbReference type="SUPFAM" id="SSF53474">
    <property type="entry name" value="alpha/beta-Hydrolases"/>
    <property type="match status" value="1"/>
</dbReference>
<feature type="domain" description="AB hydrolase-1" evidence="3">
    <location>
        <begin position="119"/>
        <end position="444"/>
    </location>
</feature>
<evidence type="ECO:0000256" key="2">
    <source>
        <dbReference type="SAM" id="MobiDB-lite"/>
    </source>
</evidence>
<dbReference type="GO" id="GO:0006535">
    <property type="term" value="P:cysteine biosynthetic process from serine"/>
    <property type="evidence" value="ECO:0007669"/>
    <property type="project" value="TreeGrafter"/>
</dbReference>
<evidence type="ECO:0000256" key="1">
    <source>
        <dbReference type="ARBA" id="ARBA00006886"/>
    </source>
</evidence>
<dbReference type="AlphaFoldDB" id="A0A7H9B0L6"/>
<dbReference type="PANTHER" id="PTHR32268">
    <property type="entry name" value="HOMOSERINE O-ACETYLTRANSFERASE"/>
    <property type="match status" value="1"/>
</dbReference>
<dbReference type="GO" id="GO:0009092">
    <property type="term" value="P:homoserine metabolic process"/>
    <property type="evidence" value="ECO:0007669"/>
    <property type="project" value="TreeGrafter"/>
</dbReference>
<dbReference type="GO" id="GO:0009001">
    <property type="term" value="F:serine O-acetyltransferase activity"/>
    <property type="evidence" value="ECO:0007669"/>
    <property type="project" value="TreeGrafter"/>
</dbReference>
<evidence type="ECO:0000313" key="5">
    <source>
        <dbReference type="Proteomes" id="UP000509704"/>
    </source>
</evidence>
<reference evidence="4 5" key="1">
    <citation type="submission" date="2020-07" db="EMBL/GenBank/DDBJ databases">
        <title>The yeast mating-type switching endonuclease HO is a domesticated member of an unorthodox homing genetic element family.</title>
        <authorList>
            <person name="Coughlan A.Y."/>
            <person name="Lombardi L."/>
            <person name="Braun-Galleani S."/>
            <person name="Martos A.R."/>
            <person name="Galeote V."/>
            <person name="Bigey F."/>
            <person name="Dequin S."/>
            <person name="Byrne K.P."/>
            <person name="Wolfe K.H."/>
        </authorList>
    </citation>
    <scope>NUCLEOTIDE SEQUENCE [LARGE SCALE GENOMIC DNA]</scope>
    <source>
        <strain evidence="4 5">NRRL Y-6702</strain>
    </source>
</reference>
<dbReference type="EMBL" id="CP058606">
    <property type="protein sequence ID" value="QLG72017.1"/>
    <property type="molecule type" value="Genomic_DNA"/>
</dbReference>
<dbReference type="NCBIfam" id="NF001209">
    <property type="entry name" value="PRK00175.1"/>
    <property type="match status" value="1"/>
</dbReference>
<dbReference type="GO" id="GO:0004414">
    <property type="term" value="F:homoserine O-acetyltransferase activity"/>
    <property type="evidence" value="ECO:0007669"/>
    <property type="project" value="TreeGrafter"/>
</dbReference>
<dbReference type="HAMAP" id="MF_00296">
    <property type="entry name" value="MetX_acyltransf"/>
    <property type="match status" value="1"/>
</dbReference>
<dbReference type="Gene3D" id="3.40.50.1820">
    <property type="entry name" value="alpha/beta hydrolase"/>
    <property type="match status" value="1"/>
</dbReference>
<dbReference type="KEGG" id="zmk:HG535_0C03700"/>
<dbReference type="NCBIfam" id="TIGR01392">
    <property type="entry name" value="homoserO_Ac_trn"/>
    <property type="match status" value="1"/>
</dbReference>
<dbReference type="PIRSF" id="PIRSF000443">
    <property type="entry name" value="Homoser_Ac_trans"/>
    <property type="match status" value="1"/>
</dbReference>
<dbReference type="InterPro" id="IPR029058">
    <property type="entry name" value="AB_hydrolase_fold"/>
</dbReference>
<dbReference type="InterPro" id="IPR000073">
    <property type="entry name" value="AB_hydrolase_1"/>
</dbReference>
<dbReference type="RefSeq" id="XP_037143745.1">
    <property type="nucleotide sequence ID" value="XM_037287850.1"/>
</dbReference>
<dbReference type="Pfam" id="PF00561">
    <property type="entry name" value="Abhydrolase_1"/>
    <property type="match status" value="1"/>
</dbReference>
<gene>
    <name evidence="4" type="ORF">HG535_0C03700</name>
</gene>
<dbReference type="OrthoDB" id="444135at2759"/>
<accession>A0A7H9B0L6</accession>
<organism evidence="4 5">
    <name type="scientific">Zygotorulaspora mrakii</name>
    <name type="common">Zygosaccharomyces mrakii</name>
    <dbReference type="NCBI Taxonomy" id="42260"/>
    <lineage>
        <taxon>Eukaryota</taxon>
        <taxon>Fungi</taxon>
        <taxon>Dikarya</taxon>
        <taxon>Ascomycota</taxon>
        <taxon>Saccharomycotina</taxon>
        <taxon>Saccharomycetes</taxon>
        <taxon>Saccharomycetales</taxon>
        <taxon>Saccharomycetaceae</taxon>
        <taxon>Zygotorulaspora</taxon>
    </lineage>
</organism>
<dbReference type="GO" id="GO:0005739">
    <property type="term" value="C:mitochondrion"/>
    <property type="evidence" value="ECO:0007669"/>
    <property type="project" value="TreeGrafter"/>
</dbReference>
<sequence>MRALRPMIPLRMVSKRLISKTVNLRVPISTNPAMKFPCLDRLEQISEELKQRNGERAELPDSVESGKRGNEDPVYGNVKSGFELFHSYEPLFLDYCGVLPNFQIAYETWGKLNEDKSNAILIHTGLSASSHAHSSPLNKNPGWWEDFIGPNNKALDTNKWFLICTNVLGGCYGSTGPSSLDPADNLPYATRFPMLSVHDIIRAQNRLIKEKFGISKLYCSLGSSLGGMQSLCYGQLFPNEVQRVVSVSGCARSHPTSIAMRHAQRQVLMADPNWNRGFYYNTKEFPNRIPPHVGLKLSREIATISYRSGPEWESRFGSERIDDEKSPVLCSDFLIESYLDHQGQKFALEYDANSMLYLSKAMDLFDLSQSNLNRSAMKREHARMLFEANKLNTTCEEILQPPKRKKSRTTSEDEVRKDLVEGMKSLRDLNVLIIGVKSDALMPHWQQRGIYEVLGGDNNHKAIHIELQESQSLFGHDTFLLDQENVGGNIGKFLCNDL</sequence>
<dbReference type="GO" id="GO:0009086">
    <property type="term" value="P:methionine biosynthetic process"/>
    <property type="evidence" value="ECO:0007669"/>
    <property type="project" value="TreeGrafter"/>
</dbReference>
<protein>
    <recommendedName>
        <fullName evidence="3">AB hydrolase-1 domain-containing protein</fullName>
    </recommendedName>
</protein>
<evidence type="ECO:0000313" key="4">
    <source>
        <dbReference type="EMBL" id="QLG72017.1"/>
    </source>
</evidence>
<dbReference type="GeneID" id="59235715"/>
<evidence type="ECO:0000259" key="3">
    <source>
        <dbReference type="Pfam" id="PF00561"/>
    </source>
</evidence>
<feature type="region of interest" description="Disordered" evidence="2">
    <location>
        <begin position="52"/>
        <end position="71"/>
    </location>
</feature>
<proteinExistence type="inferred from homology"/>
<dbReference type="Proteomes" id="UP000509704">
    <property type="component" value="Chromosome 3"/>
</dbReference>
<dbReference type="InterPro" id="IPR008220">
    <property type="entry name" value="HAT_MetX-like"/>
</dbReference>
<keyword evidence="5" id="KW-1185">Reference proteome</keyword>
<dbReference type="PANTHER" id="PTHR32268:SF16">
    <property type="entry name" value="SERINE O-SUCCINYLTRANSFERASE"/>
    <property type="match status" value="1"/>
</dbReference>
<comment type="similarity">
    <text evidence="1">Belongs to the AB hydrolase superfamily. MetX family.</text>
</comment>